<evidence type="ECO:0000313" key="1">
    <source>
        <dbReference type="EMBL" id="WCO66818.1"/>
    </source>
</evidence>
<name>A0AAF0BV74_9ACTN</name>
<evidence type="ECO:0000313" key="2">
    <source>
        <dbReference type="Proteomes" id="UP001216390"/>
    </source>
</evidence>
<dbReference type="AlphaFoldDB" id="A0AAF0BV74"/>
<protein>
    <recommendedName>
        <fullName evidence="3">AlpA family transcriptional regulator</fullName>
    </recommendedName>
</protein>
<dbReference type="EMBL" id="CP116942">
    <property type="protein sequence ID" value="WCO66818.1"/>
    <property type="molecule type" value="Genomic_DNA"/>
</dbReference>
<accession>A0AAF0BV74</accession>
<evidence type="ECO:0008006" key="3">
    <source>
        <dbReference type="Google" id="ProtNLM"/>
    </source>
</evidence>
<sequence length="67" mass="7548">MAPQVELDDLLDAEQVAEVLGLSSRGAVSVYRRRYSDFPAPVLERSSGRCQLWARADVVAWGRSRQR</sequence>
<gene>
    <name evidence="1" type="ORF">PO878_20200</name>
</gene>
<reference evidence="1" key="1">
    <citation type="submission" date="2023-01" db="EMBL/GenBank/DDBJ databases">
        <title>The diversity of Class Acidimicrobiia in South China Sea sediment environments and the proposal of Iamia marina sp. nov., a novel species of the genus Iamia.</title>
        <authorList>
            <person name="He Y."/>
            <person name="Tian X."/>
        </authorList>
    </citation>
    <scope>NUCLEOTIDE SEQUENCE</scope>
    <source>
        <strain evidence="1">DSM 19957</strain>
    </source>
</reference>
<dbReference type="Proteomes" id="UP001216390">
    <property type="component" value="Chromosome"/>
</dbReference>
<keyword evidence="2" id="KW-1185">Reference proteome</keyword>
<dbReference type="KEGG" id="ima:PO878_20200"/>
<organism evidence="1 2">
    <name type="scientific">Iamia majanohamensis</name>
    <dbReference type="NCBI Taxonomy" id="467976"/>
    <lineage>
        <taxon>Bacteria</taxon>
        <taxon>Bacillati</taxon>
        <taxon>Actinomycetota</taxon>
        <taxon>Acidimicrobiia</taxon>
        <taxon>Acidimicrobiales</taxon>
        <taxon>Iamiaceae</taxon>
        <taxon>Iamia</taxon>
    </lineage>
</organism>
<dbReference type="RefSeq" id="WP_272736340.1">
    <property type="nucleotide sequence ID" value="NZ_CP116942.1"/>
</dbReference>
<proteinExistence type="predicted"/>